<protein>
    <submittedName>
        <fullName evidence="3">Uncharacterized protein</fullName>
    </submittedName>
</protein>
<evidence type="ECO:0000313" key="4">
    <source>
        <dbReference type="Proteomes" id="UP001458880"/>
    </source>
</evidence>
<sequence>MDNDVQEDNTLKSTSRESSSKDLNQARSSIKSTKSLEKNINSSTGSLKSEKDVHFAKDSITSKTISPDHSLTVSHKIITNWRNACSKTKDRTKDLLKRWRTLPEYDEHGDVRKKVDTLNKEECHQNGSGWSVHVWTTWVDRFTDATDLSEDEHIYEIKLTPTQSNKFIYFFNMILDHDQDNLVSEEDFEAFIERLRHFADWSTNSQEYNTLREVEHGFIDTFLQDLDDDKFGFTVNDHIYITQEGWLYKWETLIVGCRNLCDFPVWLQYFAKILFQVINKAGNGIITKDELKSFYSSVFGFDMNKAENSFDLVYKALTSNGDHPLTYRVYQLCFANYLLGRYPNGPDYSALNTQPEDLEQYVPDQKTNRRSVIV</sequence>
<dbReference type="InterPro" id="IPR011992">
    <property type="entry name" value="EF-hand-dom_pair"/>
</dbReference>
<dbReference type="Proteomes" id="UP001458880">
    <property type="component" value="Unassembled WGS sequence"/>
</dbReference>
<feature type="compositionally biased region" description="Polar residues" evidence="2">
    <location>
        <begin position="21"/>
        <end position="47"/>
    </location>
</feature>
<gene>
    <name evidence="3" type="ORF">QE152_g22980</name>
</gene>
<dbReference type="PROSITE" id="PS00018">
    <property type="entry name" value="EF_HAND_1"/>
    <property type="match status" value="1"/>
</dbReference>
<reference evidence="3 4" key="1">
    <citation type="journal article" date="2024" name="BMC Genomics">
        <title>De novo assembly and annotation of Popillia japonica's genome with initial clues to its potential as an invasive pest.</title>
        <authorList>
            <person name="Cucini C."/>
            <person name="Boschi S."/>
            <person name="Funari R."/>
            <person name="Cardaioli E."/>
            <person name="Iannotti N."/>
            <person name="Marturano G."/>
            <person name="Paoli F."/>
            <person name="Bruttini M."/>
            <person name="Carapelli A."/>
            <person name="Frati F."/>
            <person name="Nardi F."/>
        </authorList>
    </citation>
    <scope>NUCLEOTIDE SEQUENCE [LARGE SCALE GENOMIC DNA]</scope>
    <source>
        <strain evidence="3">DMR45628</strain>
    </source>
</reference>
<evidence type="ECO:0000313" key="3">
    <source>
        <dbReference type="EMBL" id="KAK9718925.1"/>
    </source>
</evidence>
<dbReference type="Gene3D" id="1.10.238.10">
    <property type="entry name" value="EF-hand"/>
    <property type="match status" value="1"/>
</dbReference>
<feature type="region of interest" description="Disordered" evidence="2">
    <location>
        <begin position="1"/>
        <end position="48"/>
    </location>
</feature>
<accession>A0AAW1KH08</accession>
<dbReference type="EMBL" id="JASPKY010000224">
    <property type="protein sequence ID" value="KAK9718925.1"/>
    <property type="molecule type" value="Genomic_DNA"/>
</dbReference>
<dbReference type="InterPro" id="IPR018247">
    <property type="entry name" value="EF_Hand_1_Ca_BS"/>
</dbReference>
<proteinExistence type="predicted"/>
<comment type="caution">
    <text evidence="3">The sequence shown here is derived from an EMBL/GenBank/DDBJ whole genome shotgun (WGS) entry which is preliminary data.</text>
</comment>
<keyword evidence="4" id="KW-1185">Reference proteome</keyword>
<keyword evidence="1" id="KW-0106">Calcium</keyword>
<evidence type="ECO:0000256" key="2">
    <source>
        <dbReference type="SAM" id="MobiDB-lite"/>
    </source>
</evidence>
<dbReference type="AlphaFoldDB" id="A0AAW1KH08"/>
<evidence type="ECO:0000256" key="1">
    <source>
        <dbReference type="ARBA" id="ARBA00022837"/>
    </source>
</evidence>
<organism evidence="3 4">
    <name type="scientific">Popillia japonica</name>
    <name type="common">Japanese beetle</name>
    <dbReference type="NCBI Taxonomy" id="7064"/>
    <lineage>
        <taxon>Eukaryota</taxon>
        <taxon>Metazoa</taxon>
        <taxon>Ecdysozoa</taxon>
        <taxon>Arthropoda</taxon>
        <taxon>Hexapoda</taxon>
        <taxon>Insecta</taxon>
        <taxon>Pterygota</taxon>
        <taxon>Neoptera</taxon>
        <taxon>Endopterygota</taxon>
        <taxon>Coleoptera</taxon>
        <taxon>Polyphaga</taxon>
        <taxon>Scarabaeiformia</taxon>
        <taxon>Scarabaeidae</taxon>
        <taxon>Rutelinae</taxon>
        <taxon>Popillia</taxon>
    </lineage>
</organism>
<name>A0AAW1KH08_POPJA</name>
<dbReference type="SUPFAM" id="SSF47473">
    <property type="entry name" value="EF-hand"/>
    <property type="match status" value="1"/>
</dbReference>